<comment type="subcellular location">
    <subcellularLocation>
        <location evidence="6">Cytoplasm</location>
    </subcellularLocation>
</comment>
<dbReference type="InterPro" id="IPR012795">
    <property type="entry name" value="tRNA_Ile_lys_synt_N"/>
</dbReference>
<proteinExistence type="inferred from homology"/>
<keyword evidence="4" id="KW-0067">ATP-binding</keyword>
<keyword evidence="9" id="KW-1185">Reference proteome</keyword>
<evidence type="ECO:0000256" key="5">
    <source>
        <dbReference type="ARBA" id="ARBA00048539"/>
    </source>
</evidence>
<evidence type="ECO:0000256" key="1">
    <source>
        <dbReference type="ARBA" id="ARBA00022598"/>
    </source>
</evidence>
<comment type="catalytic activity">
    <reaction evidence="5 6">
        <text>cytidine(34) in tRNA(Ile2) + L-lysine + ATP = lysidine(34) in tRNA(Ile2) + AMP + diphosphate + H(+)</text>
        <dbReference type="Rhea" id="RHEA:43744"/>
        <dbReference type="Rhea" id="RHEA-COMP:10625"/>
        <dbReference type="Rhea" id="RHEA-COMP:10670"/>
        <dbReference type="ChEBI" id="CHEBI:15378"/>
        <dbReference type="ChEBI" id="CHEBI:30616"/>
        <dbReference type="ChEBI" id="CHEBI:32551"/>
        <dbReference type="ChEBI" id="CHEBI:33019"/>
        <dbReference type="ChEBI" id="CHEBI:82748"/>
        <dbReference type="ChEBI" id="CHEBI:83665"/>
        <dbReference type="ChEBI" id="CHEBI:456215"/>
        <dbReference type="EC" id="6.3.4.19"/>
    </reaction>
</comment>
<dbReference type="RefSeq" id="WP_305102666.1">
    <property type="nucleotide sequence ID" value="NZ_JAUTWS010000004.1"/>
</dbReference>
<dbReference type="HAMAP" id="MF_01161">
    <property type="entry name" value="tRNA_Ile_lys_synt"/>
    <property type="match status" value="1"/>
</dbReference>
<dbReference type="Gene3D" id="3.40.50.620">
    <property type="entry name" value="HUPs"/>
    <property type="match status" value="1"/>
</dbReference>
<dbReference type="Proteomes" id="UP001243009">
    <property type="component" value="Unassembled WGS sequence"/>
</dbReference>
<keyword evidence="3" id="KW-0547">Nucleotide-binding</keyword>
<dbReference type="InterPro" id="IPR014729">
    <property type="entry name" value="Rossmann-like_a/b/a_fold"/>
</dbReference>
<evidence type="ECO:0000313" key="9">
    <source>
        <dbReference type="Proteomes" id="UP001243009"/>
    </source>
</evidence>
<reference evidence="8 9" key="1">
    <citation type="submission" date="2023-08" db="EMBL/GenBank/DDBJ databases">
        <title>The draft genome sequence of Paracraurococcus sp. LOR1-02.</title>
        <authorList>
            <person name="Kingkaew E."/>
            <person name="Tanasupawat S."/>
        </authorList>
    </citation>
    <scope>NUCLEOTIDE SEQUENCE [LARGE SCALE GENOMIC DNA]</scope>
    <source>
        <strain evidence="8 9">LOR1-02</strain>
    </source>
</reference>
<comment type="similarity">
    <text evidence="6">Belongs to the tRNA(Ile)-lysidine synthase family.</text>
</comment>
<sequence length="418" mass="42050">MSEAGFAALMAPLGPFGPAPRLAAGVSGGPHSLALALLADRWVRARGGSLLALIVDHGLRPESAAEAAGVAAMLAARGIAARILALGLPAGPRLQERARAARHAALLEACQAAGAPWLLLGHHRADQAETLLFRALRGSGEGGLAAMAVLRAEAAALVLRPLLGVPPARLEAVVADAGLAPVRDPSNRDPRFARIALRAALDDPAGTGLPVAALAEAASAFGLRRAQAEAALATRLAEAARLFPTGHAEIDPAALGADAVAVAALGALLRAVGGGGFPPAAAAVAALLRRGAGTLAGAWLRPRGARWLLLREPSGLAPPVPAVAGARWDGRFRLLRAGAPGHDLGALGPEGAAFRHLAPGLPAAVLAALPAIRQHAVLAAVPLLGYPDGQRCAEFPLVFSPAGGAVTGAEDRRSRMAH</sequence>
<keyword evidence="2 6" id="KW-0819">tRNA processing</keyword>
<dbReference type="SUPFAM" id="SSF52402">
    <property type="entry name" value="Adenine nucleotide alpha hydrolases-like"/>
    <property type="match status" value="1"/>
</dbReference>
<dbReference type="EC" id="6.3.4.19" evidence="6"/>
<evidence type="ECO:0000256" key="4">
    <source>
        <dbReference type="ARBA" id="ARBA00022840"/>
    </source>
</evidence>
<dbReference type="InterPro" id="IPR012094">
    <property type="entry name" value="tRNA_Ile_lys_synt"/>
</dbReference>
<evidence type="ECO:0000313" key="8">
    <source>
        <dbReference type="EMBL" id="MDO9707797.1"/>
    </source>
</evidence>
<accession>A0ABT9DV70</accession>
<evidence type="ECO:0000256" key="6">
    <source>
        <dbReference type="HAMAP-Rule" id="MF_01161"/>
    </source>
</evidence>
<dbReference type="Pfam" id="PF01171">
    <property type="entry name" value="ATP_bind_3"/>
    <property type="match status" value="1"/>
</dbReference>
<evidence type="ECO:0000256" key="3">
    <source>
        <dbReference type="ARBA" id="ARBA00022741"/>
    </source>
</evidence>
<organism evidence="8 9">
    <name type="scientific">Paracraurococcus lichenis</name>
    <dbReference type="NCBI Taxonomy" id="3064888"/>
    <lineage>
        <taxon>Bacteria</taxon>
        <taxon>Pseudomonadati</taxon>
        <taxon>Pseudomonadota</taxon>
        <taxon>Alphaproteobacteria</taxon>
        <taxon>Acetobacterales</taxon>
        <taxon>Roseomonadaceae</taxon>
        <taxon>Paracraurococcus</taxon>
    </lineage>
</organism>
<feature type="domain" description="tRNA(Ile)-lysidine/2-thiocytidine synthase N-terminal" evidence="7">
    <location>
        <begin position="23"/>
        <end position="199"/>
    </location>
</feature>
<dbReference type="GO" id="GO:0032267">
    <property type="term" value="F:tRNA(Ile)-lysidine synthase activity"/>
    <property type="evidence" value="ECO:0007669"/>
    <property type="project" value="UniProtKB-EC"/>
</dbReference>
<comment type="caution">
    <text evidence="8">The sequence shown here is derived from an EMBL/GenBank/DDBJ whole genome shotgun (WGS) entry which is preliminary data.</text>
</comment>
<comment type="function">
    <text evidence="6">Ligates lysine onto the cytidine present at position 34 of the AUA codon-specific tRNA(Ile) that contains the anticodon CAU, in an ATP-dependent manner. Cytidine is converted to lysidine, thus changing the amino acid specificity of the tRNA from methionine to isoleucine.</text>
</comment>
<comment type="caution">
    <text evidence="6">Lacks conserved residue(s) required for the propagation of feature annotation.</text>
</comment>
<evidence type="ECO:0000259" key="7">
    <source>
        <dbReference type="Pfam" id="PF01171"/>
    </source>
</evidence>
<protein>
    <recommendedName>
        <fullName evidence="6">tRNA(Ile)-lysidine synthase</fullName>
        <ecNumber evidence="6">6.3.4.19</ecNumber>
    </recommendedName>
    <alternativeName>
        <fullName evidence="6">tRNA(Ile)-2-lysyl-cytidine synthase</fullName>
    </alternativeName>
    <alternativeName>
        <fullName evidence="6">tRNA(Ile)-lysidine synthetase</fullName>
    </alternativeName>
</protein>
<dbReference type="InterPro" id="IPR011063">
    <property type="entry name" value="TilS/TtcA_N"/>
</dbReference>
<keyword evidence="6" id="KW-0963">Cytoplasm</keyword>
<gene>
    <name evidence="6 8" type="primary">tilS</name>
    <name evidence="8" type="ORF">Q7A36_05515</name>
</gene>
<dbReference type="PANTHER" id="PTHR43033">
    <property type="entry name" value="TRNA(ILE)-LYSIDINE SYNTHASE-RELATED"/>
    <property type="match status" value="1"/>
</dbReference>
<dbReference type="PANTHER" id="PTHR43033:SF5">
    <property type="entry name" value="TRNA(ILE)-LYSIDINE SYNTHETASE"/>
    <property type="match status" value="1"/>
</dbReference>
<dbReference type="EMBL" id="JAUTWS010000004">
    <property type="protein sequence ID" value="MDO9707797.1"/>
    <property type="molecule type" value="Genomic_DNA"/>
</dbReference>
<name>A0ABT9DV70_9PROT</name>
<evidence type="ECO:0000256" key="2">
    <source>
        <dbReference type="ARBA" id="ARBA00022694"/>
    </source>
</evidence>
<dbReference type="NCBIfam" id="TIGR02432">
    <property type="entry name" value="lysidine_TilS_N"/>
    <property type="match status" value="1"/>
</dbReference>
<dbReference type="CDD" id="cd01992">
    <property type="entry name" value="TilS_N"/>
    <property type="match status" value="1"/>
</dbReference>
<keyword evidence="1 6" id="KW-0436">Ligase</keyword>